<evidence type="ECO:0000313" key="9">
    <source>
        <dbReference type="EMBL" id="KAK5166564.1"/>
    </source>
</evidence>
<sequence length="584" mass="62854">MDAAEKEKNVHVEDSSSRQGAAQHYAEDGNDRMTLTAFLAIVALATQFISYINTLLMPSTILSYIIADLDANPNYPWITISWNVCASVLVTVGGRMSDIFGRRWFLIIASVIALCGAVVGATGKSVNQMIGSGVLFGLGGGIQEMCYAALQEIVPIKHRVLAIGCFEFGAGCIALMSPLIAYSLLAKTALGWRAVYWYIFSFEAFSLIMVVCFYHPPNFHTKHLRDGKTRWQLLRQMDFVGFGLFSLGCILFLIGINWGGRSYDWNSAPVIATIVVGALLLVALGFYEAYAPLKYPMLPAKFFRNVRGFTVLLVVCFVGGMLYYSMNVLWPRQSGLLFVPTGKPIIAGVYANMVSFGTITAGFIVLAFCSKVGHERWQQVGFMVVQTALIGSLASIGVNDRVQAIATIVVLAATITPPQLLSFAMISMGIENQVDIGLANGLASTFRLMGGAVATAIYSAILANTFAEKLPSKLDPVIAEYNVADSAIPLLIQAATVNTADAYAAVPDITDRLTAAAGQAVQYAYVDAFKLVYLVALAFGGLAIIAASFTKTIPKEQKTMQRAIHMENESGGARAAESGTKGTD</sequence>
<evidence type="ECO:0000259" key="8">
    <source>
        <dbReference type="PROSITE" id="PS50850"/>
    </source>
</evidence>
<dbReference type="Pfam" id="PF06609">
    <property type="entry name" value="TRI12"/>
    <property type="match status" value="1"/>
</dbReference>
<evidence type="ECO:0000256" key="4">
    <source>
        <dbReference type="ARBA" id="ARBA00022989"/>
    </source>
</evidence>
<dbReference type="PANTHER" id="PTHR23501:SF109">
    <property type="entry name" value="MAJOR FACILITATOR SUPERFAMILY (MFS) PROFILE DOMAIN-CONTAINING PROTEIN-RELATED"/>
    <property type="match status" value="1"/>
</dbReference>
<feature type="transmembrane region" description="Helical" evidence="7">
    <location>
        <begin position="74"/>
        <end position="92"/>
    </location>
</feature>
<reference evidence="9 10" key="1">
    <citation type="submission" date="2023-08" db="EMBL/GenBank/DDBJ databases">
        <title>Black Yeasts Isolated from many extreme environments.</title>
        <authorList>
            <person name="Coleine C."/>
            <person name="Stajich J.E."/>
            <person name="Selbmann L."/>
        </authorList>
    </citation>
    <scope>NUCLEOTIDE SEQUENCE [LARGE SCALE GENOMIC DNA]</scope>
    <source>
        <strain evidence="9 10">CCFEE 5935</strain>
    </source>
</reference>
<dbReference type="Gene3D" id="1.20.1250.20">
    <property type="entry name" value="MFS general substrate transporter like domains"/>
    <property type="match status" value="1"/>
</dbReference>
<feature type="transmembrane region" description="Helical" evidence="7">
    <location>
        <begin position="237"/>
        <end position="256"/>
    </location>
</feature>
<evidence type="ECO:0000256" key="5">
    <source>
        <dbReference type="ARBA" id="ARBA00023136"/>
    </source>
</evidence>
<dbReference type="InterPro" id="IPR020846">
    <property type="entry name" value="MFS_dom"/>
</dbReference>
<dbReference type="PROSITE" id="PS50850">
    <property type="entry name" value="MFS"/>
    <property type="match status" value="1"/>
</dbReference>
<dbReference type="EMBL" id="JAVRRT010000013">
    <property type="protein sequence ID" value="KAK5166564.1"/>
    <property type="molecule type" value="Genomic_DNA"/>
</dbReference>
<dbReference type="InterPro" id="IPR010573">
    <property type="entry name" value="MFS_Str1/Tri12-like"/>
</dbReference>
<name>A0AAV9P2H1_9PEZI</name>
<feature type="transmembrane region" description="Helical" evidence="7">
    <location>
        <begin position="160"/>
        <end position="183"/>
    </location>
</feature>
<comment type="subcellular location">
    <subcellularLocation>
        <location evidence="1">Membrane</location>
        <topology evidence="1">Multi-pass membrane protein</topology>
    </subcellularLocation>
</comment>
<feature type="transmembrane region" description="Helical" evidence="7">
    <location>
        <begin position="446"/>
        <end position="467"/>
    </location>
</feature>
<dbReference type="AlphaFoldDB" id="A0AAV9P2H1"/>
<keyword evidence="5 7" id="KW-0472">Membrane</keyword>
<feature type="transmembrane region" description="Helical" evidence="7">
    <location>
        <begin position="345"/>
        <end position="368"/>
    </location>
</feature>
<keyword evidence="2" id="KW-0813">Transport</keyword>
<proteinExistence type="predicted"/>
<feature type="region of interest" description="Disordered" evidence="6">
    <location>
        <begin position="1"/>
        <end position="23"/>
    </location>
</feature>
<protein>
    <recommendedName>
        <fullName evidence="8">Major facilitator superfamily (MFS) profile domain-containing protein</fullName>
    </recommendedName>
</protein>
<feature type="transmembrane region" description="Helical" evidence="7">
    <location>
        <begin position="195"/>
        <end position="216"/>
    </location>
</feature>
<keyword evidence="10" id="KW-1185">Reference proteome</keyword>
<evidence type="ECO:0000256" key="3">
    <source>
        <dbReference type="ARBA" id="ARBA00022692"/>
    </source>
</evidence>
<organism evidence="9 10">
    <name type="scientific">Saxophila tyrrhenica</name>
    <dbReference type="NCBI Taxonomy" id="1690608"/>
    <lineage>
        <taxon>Eukaryota</taxon>
        <taxon>Fungi</taxon>
        <taxon>Dikarya</taxon>
        <taxon>Ascomycota</taxon>
        <taxon>Pezizomycotina</taxon>
        <taxon>Dothideomycetes</taxon>
        <taxon>Dothideomycetidae</taxon>
        <taxon>Mycosphaerellales</taxon>
        <taxon>Extremaceae</taxon>
        <taxon>Saxophila</taxon>
    </lineage>
</organism>
<accession>A0AAV9P2H1</accession>
<dbReference type="InterPro" id="IPR036259">
    <property type="entry name" value="MFS_trans_sf"/>
</dbReference>
<feature type="domain" description="Major facilitator superfamily (MFS) profile" evidence="8">
    <location>
        <begin position="39"/>
        <end position="558"/>
    </location>
</feature>
<feature type="transmembrane region" description="Helical" evidence="7">
    <location>
        <begin position="380"/>
        <end position="398"/>
    </location>
</feature>
<dbReference type="GO" id="GO:0005886">
    <property type="term" value="C:plasma membrane"/>
    <property type="evidence" value="ECO:0007669"/>
    <property type="project" value="TreeGrafter"/>
</dbReference>
<feature type="transmembrane region" description="Helical" evidence="7">
    <location>
        <begin position="404"/>
        <end position="426"/>
    </location>
</feature>
<feature type="transmembrane region" description="Helical" evidence="7">
    <location>
        <begin position="104"/>
        <end position="123"/>
    </location>
</feature>
<evidence type="ECO:0000256" key="7">
    <source>
        <dbReference type="SAM" id="Phobius"/>
    </source>
</evidence>
<feature type="transmembrane region" description="Helical" evidence="7">
    <location>
        <begin position="129"/>
        <end position="148"/>
    </location>
</feature>
<dbReference type="InterPro" id="IPR005829">
    <property type="entry name" value="Sugar_transporter_CS"/>
</dbReference>
<keyword evidence="3 7" id="KW-0812">Transmembrane</keyword>
<feature type="transmembrane region" description="Helical" evidence="7">
    <location>
        <begin position="531"/>
        <end position="550"/>
    </location>
</feature>
<feature type="transmembrane region" description="Helical" evidence="7">
    <location>
        <begin position="308"/>
        <end position="325"/>
    </location>
</feature>
<dbReference type="SUPFAM" id="SSF103473">
    <property type="entry name" value="MFS general substrate transporter"/>
    <property type="match status" value="2"/>
</dbReference>
<feature type="transmembrane region" description="Helical" evidence="7">
    <location>
        <begin position="35"/>
        <end position="54"/>
    </location>
</feature>
<dbReference type="PROSITE" id="PS00216">
    <property type="entry name" value="SUGAR_TRANSPORT_1"/>
    <property type="match status" value="1"/>
</dbReference>
<dbReference type="GO" id="GO:0022857">
    <property type="term" value="F:transmembrane transporter activity"/>
    <property type="evidence" value="ECO:0007669"/>
    <property type="project" value="InterPro"/>
</dbReference>
<feature type="transmembrane region" description="Helical" evidence="7">
    <location>
        <begin position="268"/>
        <end position="287"/>
    </location>
</feature>
<evidence type="ECO:0000256" key="1">
    <source>
        <dbReference type="ARBA" id="ARBA00004141"/>
    </source>
</evidence>
<dbReference type="PANTHER" id="PTHR23501">
    <property type="entry name" value="MAJOR FACILITATOR SUPERFAMILY"/>
    <property type="match status" value="1"/>
</dbReference>
<comment type="caution">
    <text evidence="9">The sequence shown here is derived from an EMBL/GenBank/DDBJ whole genome shotgun (WGS) entry which is preliminary data.</text>
</comment>
<dbReference type="RefSeq" id="XP_064656446.1">
    <property type="nucleotide sequence ID" value="XM_064805341.1"/>
</dbReference>
<keyword evidence="4 7" id="KW-1133">Transmembrane helix</keyword>
<gene>
    <name evidence="9" type="ORF">LTR77_008107</name>
</gene>
<feature type="compositionally biased region" description="Basic and acidic residues" evidence="6">
    <location>
        <begin position="1"/>
        <end position="16"/>
    </location>
</feature>
<dbReference type="GeneID" id="89929441"/>
<dbReference type="Proteomes" id="UP001337655">
    <property type="component" value="Unassembled WGS sequence"/>
</dbReference>
<evidence type="ECO:0000256" key="6">
    <source>
        <dbReference type="SAM" id="MobiDB-lite"/>
    </source>
</evidence>
<evidence type="ECO:0000313" key="10">
    <source>
        <dbReference type="Proteomes" id="UP001337655"/>
    </source>
</evidence>
<evidence type="ECO:0000256" key="2">
    <source>
        <dbReference type="ARBA" id="ARBA00022448"/>
    </source>
</evidence>